<dbReference type="GO" id="GO:0003743">
    <property type="term" value="F:translation initiation factor activity"/>
    <property type="evidence" value="ECO:0007669"/>
    <property type="project" value="UniProtKB-UniRule"/>
</dbReference>
<keyword evidence="3 4" id="KW-0648">Protein biosynthesis</keyword>
<evidence type="ECO:0000256" key="3">
    <source>
        <dbReference type="ARBA" id="ARBA00022917"/>
    </source>
</evidence>
<dbReference type="GO" id="GO:0001732">
    <property type="term" value="P:formation of cytoplasmic translation initiation complex"/>
    <property type="evidence" value="ECO:0007669"/>
    <property type="project" value="UniProtKB-UniRule"/>
</dbReference>
<dbReference type="InterPro" id="IPR013906">
    <property type="entry name" value="eIF3j"/>
</dbReference>
<reference evidence="6" key="1">
    <citation type="submission" date="2023-11" db="EMBL/GenBank/DDBJ databases">
        <authorList>
            <person name="De Vega J J."/>
            <person name="De Vega J J."/>
        </authorList>
    </citation>
    <scope>NUCLEOTIDE SEQUENCE</scope>
</reference>
<accession>A0AAD2JY46</accession>
<evidence type="ECO:0000256" key="4">
    <source>
        <dbReference type="HAMAP-Rule" id="MF_03009"/>
    </source>
</evidence>
<feature type="region of interest" description="Disordered" evidence="5">
    <location>
        <begin position="260"/>
        <end position="291"/>
    </location>
</feature>
<name>A0AAD2JY46_9AGAR</name>
<organism evidence="6 7">
    <name type="scientific">Mycena citricolor</name>
    <dbReference type="NCBI Taxonomy" id="2018698"/>
    <lineage>
        <taxon>Eukaryota</taxon>
        <taxon>Fungi</taxon>
        <taxon>Dikarya</taxon>
        <taxon>Basidiomycota</taxon>
        <taxon>Agaricomycotina</taxon>
        <taxon>Agaricomycetes</taxon>
        <taxon>Agaricomycetidae</taxon>
        <taxon>Agaricales</taxon>
        <taxon>Marasmiineae</taxon>
        <taxon>Mycenaceae</taxon>
        <taxon>Mycena</taxon>
    </lineage>
</organism>
<dbReference type="GO" id="GO:0033290">
    <property type="term" value="C:eukaryotic 48S preinitiation complex"/>
    <property type="evidence" value="ECO:0007669"/>
    <property type="project" value="UniProtKB-UniRule"/>
</dbReference>
<dbReference type="Proteomes" id="UP001295794">
    <property type="component" value="Unassembled WGS sequence"/>
</dbReference>
<dbReference type="PANTHER" id="PTHR21681:SF0">
    <property type="entry name" value="EUKARYOTIC TRANSLATION INITIATION FACTOR 3 SUBUNIT J"/>
    <property type="match status" value="1"/>
</dbReference>
<dbReference type="Pfam" id="PF08597">
    <property type="entry name" value="eIF3_subunit"/>
    <property type="match status" value="1"/>
</dbReference>
<dbReference type="InterPro" id="IPR023194">
    <property type="entry name" value="eIF3-like_dom_sf"/>
</dbReference>
<dbReference type="Gene3D" id="1.10.246.60">
    <property type="entry name" value="Eukaryotic translation initiation factor 3 like domains"/>
    <property type="match status" value="1"/>
</dbReference>
<evidence type="ECO:0000256" key="2">
    <source>
        <dbReference type="ARBA" id="ARBA00022540"/>
    </source>
</evidence>
<feature type="region of interest" description="Disordered" evidence="5">
    <location>
        <begin position="18"/>
        <end position="147"/>
    </location>
</feature>
<dbReference type="AlphaFoldDB" id="A0AAD2JY46"/>
<feature type="compositionally biased region" description="Acidic residues" evidence="5">
    <location>
        <begin position="126"/>
        <end position="135"/>
    </location>
</feature>
<dbReference type="EMBL" id="CAVNYO010000138">
    <property type="protein sequence ID" value="CAK5268346.1"/>
    <property type="molecule type" value="Genomic_DNA"/>
</dbReference>
<dbReference type="GO" id="GO:0016282">
    <property type="term" value="C:eukaryotic 43S preinitiation complex"/>
    <property type="evidence" value="ECO:0007669"/>
    <property type="project" value="UniProtKB-UniRule"/>
</dbReference>
<dbReference type="GO" id="GO:0005852">
    <property type="term" value="C:eukaryotic translation initiation factor 3 complex"/>
    <property type="evidence" value="ECO:0007669"/>
    <property type="project" value="UniProtKB-UniRule"/>
</dbReference>
<evidence type="ECO:0000256" key="5">
    <source>
        <dbReference type="SAM" id="MobiDB-lite"/>
    </source>
</evidence>
<keyword evidence="1 4" id="KW-0963">Cytoplasm</keyword>
<evidence type="ECO:0000313" key="6">
    <source>
        <dbReference type="EMBL" id="CAK5268346.1"/>
    </source>
</evidence>
<comment type="caution">
    <text evidence="6">The sequence shown here is derived from an EMBL/GenBank/DDBJ whole genome shotgun (WGS) entry which is preliminary data.</text>
</comment>
<feature type="compositionally biased region" description="Basic and acidic residues" evidence="5">
    <location>
        <begin position="137"/>
        <end position="147"/>
    </location>
</feature>
<comment type="subunit">
    <text evidence="4">Component of the eukaryotic translation initiation factor 3 (eIF-3) complex.</text>
</comment>
<comment type="function">
    <text evidence="4">Component of the eukaryotic translation initiation factor 3 (eIF-3) complex, which is involved in protein synthesis of a specialized repertoire of mRNAs and, together with other initiation factors, stimulates binding of mRNA and methionyl-tRNAi to the 40S ribosome. The eIF-3 complex specifically targets and initiates translation of a subset of mRNAs involved in cell proliferation.</text>
</comment>
<evidence type="ECO:0000256" key="1">
    <source>
        <dbReference type="ARBA" id="ARBA00022490"/>
    </source>
</evidence>
<evidence type="ECO:0000313" key="7">
    <source>
        <dbReference type="Proteomes" id="UP001295794"/>
    </source>
</evidence>
<dbReference type="PANTHER" id="PTHR21681">
    <property type="entry name" value="EUKARYOTIC TRANSLATION INITIATION FACTOR 3 SUBUNIT J"/>
    <property type="match status" value="1"/>
</dbReference>
<comment type="similarity">
    <text evidence="4">Belongs to the eIF-3 subunit J family.</text>
</comment>
<gene>
    <name evidence="4" type="primary">HCR1</name>
    <name evidence="6" type="ORF">MYCIT1_LOCUS11516</name>
</gene>
<protein>
    <recommendedName>
        <fullName evidence="4">Eukaryotic translation initiation factor 3 subunit J</fullName>
        <shortName evidence="4">eIF3j</shortName>
    </recommendedName>
    <alternativeName>
        <fullName evidence="4">Eukaryotic translation initiation factor 3 30 kDa subunit homolog</fullName>
        <shortName evidence="4">eIF-3 30 kDa subunit homolog</shortName>
    </alternativeName>
</protein>
<feature type="compositionally biased region" description="Basic and acidic residues" evidence="5">
    <location>
        <begin position="262"/>
        <end position="272"/>
    </location>
</feature>
<feature type="compositionally biased region" description="Basic and acidic residues" evidence="5">
    <location>
        <begin position="18"/>
        <end position="27"/>
    </location>
</feature>
<sequence>MTKQSSALVLDTERLHLSLEPTHDHSSHTSIRRISSRSFSQMSDWDASDDESSKPAPSAPVPVKKNAKWDGEDEDDNGPASDWDASSDDEEKPAPAKSSAPPKKKGTIKQKLAEKEAARVARLEAGTDDDYDSDLALDPREKARRDKERELNADLNNAAELFGSAALGGLALSFGKDYQGLTEILMLGTSSVELDSLISVQPRTKDEFVKLSNQIIEVIIKRHQSKPLYTAFVEQFARDLCEPLKDVEVRKVASGLTALSNEKQKEQRDKASGKKKVKSNKPVLGAAKANSRVDTGAYDEALDDFGSNADDFM</sequence>
<comment type="subcellular location">
    <subcellularLocation>
        <location evidence="4">Cytoplasm</location>
    </subcellularLocation>
</comment>
<proteinExistence type="inferred from homology"/>
<feature type="compositionally biased region" description="Basic and acidic residues" evidence="5">
    <location>
        <begin position="111"/>
        <end position="122"/>
    </location>
</feature>
<keyword evidence="2 4" id="KW-0396">Initiation factor</keyword>
<dbReference type="HAMAP" id="MF_03009">
    <property type="entry name" value="eIF3j"/>
    <property type="match status" value="1"/>
</dbReference>
<keyword evidence="7" id="KW-1185">Reference proteome</keyword>